<dbReference type="EMBL" id="JBHILM010000018">
    <property type="protein sequence ID" value="MFB5682511.1"/>
    <property type="molecule type" value="Genomic_DNA"/>
</dbReference>
<protein>
    <submittedName>
        <fullName evidence="1">Uncharacterized protein</fullName>
    </submittedName>
</protein>
<evidence type="ECO:0000313" key="1">
    <source>
        <dbReference type="EMBL" id="MFB5682511.1"/>
    </source>
</evidence>
<name>A0ABV5BDB1_9BACL</name>
<sequence length="178" mass="18973">MSQANLPNITPTIDITRKDAITLIIASIAMEELGLSHILNAEGEKLQYVLGTLPGVSAPAVTLSDLLAVNDSIRKTLKETTRKDWVLSNKLEMALCHSESPIGPTGPTCVEYMPPLCGGPMQCLPINYDGPVPCVDIPNGPTCFPVPNPNCTLILGPEGYTCVSEDQVQAIVSAMPRC</sequence>
<evidence type="ECO:0000313" key="2">
    <source>
        <dbReference type="Proteomes" id="UP001580407"/>
    </source>
</evidence>
<dbReference type="InterPro" id="IPR058705">
    <property type="entry name" value="A_ENA"/>
</dbReference>
<reference evidence="1 2" key="1">
    <citation type="submission" date="2024-09" db="EMBL/GenBank/DDBJ databases">
        <authorList>
            <person name="Ruan L."/>
        </authorList>
    </citation>
    <scope>NUCLEOTIDE SEQUENCE [LARGE SCALE GENOMIC DNA]</scope>
    <source>
        <strain evidence="1 2">D33</strain>
    </source>
</reference>
<proteinExistence type="predicted"/>
<dbReference type="RefSeq" id="WP_375526269.1">
    <property type="nucleotide sequence ID" value="NZ_JBHILM010000018.1"/>
</dbReference>
<comment type="caution">
    <text evidence="1">The sequence shown here is derived from an EMBL/GenBank/DDBJ whole genome shotgun (WGS) entry which is preliminary data.</text>
</comment>
<keyword evidence="2" id="KW-1185">Reference proteome</keyword>
<organism evidence="1 2">
    <name type="scientific">Paenibacillus terreus</name>
    <dbReference type="NCBI Taxonomy" id="1387834"/>
    <lineage>
        <taxon>Bacteria</taxon>
        <taxon>Bacillati</taxon>
        <taxon>Bacillota</taxon>
        <taxon>Bacilli</taxon>
        <taxon>Bacillales</taxon>
        <taxon>Paenibacillaceae</taxon>
        <taxon>Paenibacillus</taxon>
    </lineage>
</organism>
<gene>
    <name evidence="1" type="ORF">ACE3NQ_16410</name>
</gene>
<accession>A0ABV5BDB1</accession>
<dbReference type="Pfam" id="PF26595">
    <property type="entry name" value="A_ENA"/>
    <property type="match status" value="1"/>
</dbReference>
<dbReference type="Proteomes" id="UP001580407">
    <property type="component" value="Unassembled WGS sequence"/>
</dbReference>